<organism evidence="1 2">
    <name type="scientific">Rhizobium favelukesii</name>
    <dbReference type="NCBI Taxonomy" id="348824"/>
    <lineage>
        <taxon>Bacteria</taxon>
        <taxon>Pseudomonadati</taxon>
        <taxon>Pseudomonadota</taxon>
        <taxon>Alphaproteobacteria</taxon>
        <taxon>Hyphomicrobiales</taxon>
        <taxon>Rhizobiaceae</taxon>
        <taxon>Rhizobium/Agrobacterium group</taxon>
        <taxon>Rhizobium</taxon>
    </lineage>
</organism>
<proteinExistence type="predicted"/>
<keyword evidence="2" id="KW-1185">Reference proteome</keyword>
<dbReference type="Proteomes" id="UP000019443">
    <property type="component" value="Plasmid pLPU83d"/>
</dbReference>
<accession>W6RT46</accession>
<dbReference type="AlphaFoldDB" id="W6RT46"/>
<dbReference type="EMBL" id="HG916855">
    <property type="protein sequence ID" value="CDM61923.1"/>
    <property type="molecule type" value="Genomic_DNA"/>
</dbReference>
<evidence type="ECO:0000313" key="2">
    <source>
        <dbReference type="Proteomes" id="UP000019443"/>
    </source>
</evidence>
<evidence type="ECO:0000313" key="1">
    <source>
        <dbReference type="EMBL" id="CDM61923.1"/>
    </source>
</evidence>
<geneLocation type="plasmid" evidence="1 2">
    <name>pLPU83d</name>
</geneLocation>
<gene>
    <name evidence="1" type="ORF">LPU83_pLPU83d_0552</name>
</gene>
<reference evidence="1" key="1">
    <citation type="submission" date="2013-11" db="EMBL/GenBank/DDBJ databases">
        <title>Draft genome sequence of the broad-host-range Rhizobium sp. LPU83 strain, a member of the low-genetic diversity Oregon-like Rhizobium sp. group.</title>
        <authorList>
            <person name="Wibberg D."/>
            <person name="Puehler A."/>
            <person name="Schlueter A."/>
        </authorList>
    </citation>
    <scope>NUCLEOTIDE SEQUENCE [LARGE SCALE GENOMIC DNA]</scope>
    <source>
        <strain evidence="1">LPU83</strain>
        <plasmid evidence="1">pLPU83d</plasmid>
    </source>
</reference>
<protein>
    <submittedName>
        <fullName evidence="1">Uncharacterized protein</fullName>
    </submittedName>
</protein>
<dbReference type="KEGG" id="rhl:LPU83_pLPU83d_0552"/>
<sequence>MGPVYAAVDRVISRHVFMAAFRSLRCSVVLFGLRRRWKRLAIGPWMETKRWHCRADLNASCLALVVDWVFPRAGGVD</sequence>
<dbReference type="HOGENOM" id="CLU_2635645_0_0_5"/>
<keyword evidence="1" id="KW-0614">Plasmid</keyword>
<dbReference type="PATRIC" id="fig|348824.6.peg.6195"/>
<name>W6RT46_9HYPH</name>